<keyword evidence="4" id="KW-0325">Glycoprotein</keyword>
<comment type="similarity">
    <text evidence="2 5">Belongs to the glycosyl hydrolase 72 family.</text>
</comment>
<dbReference type="PANTHER" id="PTHR31468">
    <property type="entry name" value="1,3-BETA-GLUCANOSYLTRANSFERASE GAS1"/>
    <property type="match status" value="1"/>
</dbReference>
<reference evidence="7" key="1">
    <citation type="submission" date="2012-06" db="EMBL/GenBank/DDBJ databases">
        <title>The genome sequence of Coniosporium apollinis CBS 100218.</title>
        <authorList>
            <consortium name="The Broad Institute Genome Sequencing Platform"/>
            <person name="Cuomo C."/>
            <person name="Gorbushina A."/>
            <person name="Noack S."/>
            <person name="Walker B."/>
            <person name="Young S.K."/>
            <person name="Zeng Q."/>
            <person name="Gargeya S."/>
            <person name="Fitzgerald M."/>
            <person name="Haas B."/>
            <person name="Abouelleil A."/>
            <person name="Alvarado L."/>
            <person name="Arachchi H.M."/>
            <person name="Berlin A.M."/>
            <person name="Chapman S.B."/>
            <person name="Goldberg J."/>
            <person name="Griggs A."/>
            <person name="Gujja S."/>
            <person name="Hansen M."/>
            <person name="Howarth C."/>
            <person name="Imamovic A."/>
            <person name="Larimer J."/>
            <person name="McCowan C."/>
            <person name="Montmayeur A."/>
            <person name="Murphy C."/>
            <person name="Neiman D."/>
            <person name="Pearson M."/>
            <person name="Priest M."/>
            <person name="Roberts A."/>
            <person name="Saif S."/>
            <person name="Shea T."/>
            <person name="Sisk P."/>
            <person name="Sykes S."/>
            <person name="Wortman J."/>
            <person name="Nusbaum C."/>
            <person name="Birren B."/>
        </authorList>
    </citation>
    <scope>NUCLEOTIDE SEQUENCE [LARGE SCALE GENOMIC DNA]</scope>
    <source>
        <strain evidence="7">CBS 100218</strain>
    </source>
</reference>
<accession>R7Z687</accession>
<gene>
    <name evidence="6" type="ORF">W97_08794</name>
</gene>
<dbReference type="GO" id="GO:0005886">
    <property type="term" value="C:plasma membrane"/>
    <property type="evidence" value="ECO:0007669"/>
    <property type="project" value="UniProtKB-SubCell"/>
</dbReference>
<evidence type="ECO:0000313" key="6">
    <source>
        <dbReference type="EMBL" id="EON69534.1"/>
    </source>
</evidence>
<dbReference type="OrthoDB" id="421038at2759"/>
<keyword evidence="3 5" id="KW-0732">Signal</keyword>
<evidence type="ECO:0000256" key="1">
    <source>
        <dbReference type="ARBA" id="ARBA00004609"/>
    </source>
</evidence>
<organism evidence="6 7">
    <name type="scientific">Coniosporium apollinis (strain CBS 100218)</name>
    <name type="common">Rock-inhabiting black yeast</name>
    <dbReference type="NCBI Taxonomy" id="1168221"/>
    <lineage>
        <taxon>Eukaryota</taxon>
        <taxon>Fungi</taxon>
        <taxon>Dikarya</taxon>
        <taxon>Ascomycota</taxon>
        <taxon>Pezizomycotina</taxon>
        <taxon>Dothideomycetes</taxon>
        <taxon>Dothideomycetes incertae sedis</taxon>
        <taxon>Coniosporium</taxon>
    </lineage>
</organism>
<keyword evidence="5" id="KW-0336">GPI-anchor</keyword>
<dbReference type="EC" id="2.4.1.-" evidence="5"/>
<dbReference type="GO" id="GO:0098552">
    <property type="term" value="C:side of membrane"/>
    <property type="evidence" value="ECO:0007669"/>
    <property type="project" value="UniProtKB-KW"/>
</dbReference>
<comment type="function">
    <text evidence="5">Splits internally a 1,3-beta-glucan molecule and transfers the newly generated reducing end (the donor) to the non-reducing end of another 1,3-beta-glucan molecule (the acceptor) forming a 1,3-beta linkage, resulting in the elongation of 1,3-beta-glucan chains in the cell wall.</text>
</comment>
<protein>
    <recommendedName>
        <fullName evidence="5">1,3-beta-glucanosyltransferase</fullName>
        <ecNumber evidence="5">2.4.1.-</ecNumber>
    </recommendedName>
</protein>
<sequence length="435" mass="46624">MRLPAVAGALGLAASLAAAIPTISTKGSKFFTSEGDQWFIKGTINSVPGIAYQLVPDDPLIDNDQCQRDASLMQELGANAIRVYHVDPNVNHDSCMSTFEEAGIYLFLDLDTFDTQIEQNNPHWNESQVERFSAVMDAFHTYDNLAGFFVGNEVITMSNGSASAVFIKAAIRDMKAYRDSRSYRQIPIGYSAADISSIRPMLQNYLACGSNASEALDFFALNAYEWCGNTTYRESGYSHLTQMLIDIDYPLPIFFSETGCNTIRPRTFADQAAILGPEMTPYWSGALVYEWIQEMNNYGLISYGPQVEATASGAPPDGFTRSGTPTPVLPDFTNLQSQWATLSPEGVRVDQYSPTLTPPPCPEATPGQWEVDGDVALPTIGQVLDAAGRSSIGGVTGAATGSQAGASPTGAAVRREVKGGMAGLVGVAAGVVALL</sequence>
<dbReference type="RefSeq" id="XP_007784851.1">
    <property type="nucleotide sequence ID" value="XM_007786661.1"/>
</dbReference>
<dbReference type="SUPFAM" id="SSF51445">
    <property type="entry name" value="(Trans)glycosidases"/>
    <property type="match status" value="1"/>
</dbReference>
<feature type="chain" id="PRO_5005145883" description="1,3-beta-glucanosyltransferase" evidence="5">
    <location>
        <begin position="20"/>
        <end position="435"/>
    </location>
</feature>
<dbReference type="GeneID" id="19906105"/>
<evidence type="ECO:0000256" key="4">
    <source>
        <dbReference type="ARBA" id="ARBA00023180"/>
    </source>
</evidence>
<comment type="subcellular location">
    <subcellularLocation>
        <location evidence="1 5">Cell membrane</location>
        <topology evidence="1 5">Lipid-anchor</topology>
        <topology evidence="1 5">GPI-anchor</topology>
    </subcellularLocation>
</comment>
<evidence type="ECO:0000256" key="3">
    <source>
        <dbReference type="ARBA" id="ARBA00022729"/>
    </source>
</evidence>
<dbReference type="AlphaFoldDB" id="R7Z687"/>
<keyword evidence="5" id="KW-0449">Lipoprotein</keyword>
<proteinExistence type="inferred from homology"/>
<keyword evidence="5" id="KW-0472">Membrane</keyword>
<dbReference type="OMA" id="ANHDGCM"/>
<dbReference type="HOGENOM" id="CLU_021855_0_0_1"/>
<dbReference type="PANTHER" id="PTHR31468:SF8">
    <property type="entry name" value="1,3-BETA-GLUCANOSYLTRANSFERASE GAS2"/>
    <property type="match status" value="1"/>
</dbReference>
<keyword evidence="7" id="KW-1185">Reference proteome</keyword>
<dbReference type="GO" id="GO:0042124">
    <property type="term" value="F:1,3-beta-glucanosyltransferase activity"/>
    <property type="evidence" value="ECO:0007669"/>
    <property type="project" value="TreeGrafter"/>
</dbReference>
<dbReference type="InterPro" id="IPR017853">
    <property type="entry name" value="GH"/>
</dbReference>
<dbReference type="EMBL" id="JH767617">
    <property type="protein sequence ID" value="EON69534.1"/>
    <property type="molecule type" value="Genomic_DNA"/>
</dbReference>
<evidence type="ECO:0000313" key="7">
    <source>
        <dbReference type="Proteomes" id="UP000016924"/>
    </source>
</evidence>
<dbReference type="GO" id="GO:0071970">
    <property type="term" value="P:fungal-type cell wall (1-&gt;3)-beta-D-glucan biosynthetic process"/>
    <property type="evidence" value="ECO:0007669"/>
    <property type="project" value="TreeGrafter"/>
</dbReference>
<dbReference type="Proteomes" id="UP000016924">
    <property type="component" value="Unassembled WGS sequence"/>
</dbReference>
<dbReference type="Pfam" id="PF03198">
    <property type="entry name" value="Glyco_hydro_72"/>
    <property type="match status" value="1"/>
</dbReference>
<dbReference type="Gene3D" id="3.20.20.80">
    <property type="entry name" value="Glycosidases"/>
    <property type="match status" value="1"/>
</dbReference>
<dbReference type="GO" id="GO:0031505">
    <property type="term" value="P:fungal-type cell wall organization"/>
    <property type="evidence" value="ECO:0007669"/>
    <property type="project" value="TreeGrafter"/>
</dbReference>
<dbReference type="InterPro" id="IPR004886">
    <property type="entry name" value="Glucanosyltransferase"/>
</dbReference>
<dbReference type="eggNOG" id="ENOG502SHAA">
    <property type="taxonomic scope" value="Eukaryota"/>
</dbReference>
<name>R7Z687_CONA1</name>
<feature type="signal peptide" evidence="5">
    <location>
        <begin position="1"/>
        <end position="19"/>
    </location>
</feature>
<evidence type="ECO:0000256" key="5">
    <source>
        <dbReference type="RuleBase" id="RU361209"/>
    </source>
</evidence>
<evidence type="ECO:0000256" key="2">
    <source>
        <dbReference type="ARBA" id="ARBA00007528"/>
    </source>
</evidence>
<keyword evidence="5" id="KW-0808">Transferase</keyword>